<dbReference type="EMBL" id="MBAD02001853">
    <property type="protein sequence ID" value="RLN51485.1"/>
    <property type="molecule type" value="Genomic_DNA"/>
</dbReference>
<keyword evidence="1" id="KW-0732">Signal</keyword>
<protein>
    <submittedName>
        <fullName evidence="3">Uncharacterized protein</fullName>
    </submittedName>
</protein>
<accession>A0A3F2RD65</accession>
<gene>
    <name evidence="2" type="ORF">BBJ29_008583</name>
    <name evidence="3" type="ORF">BBP00_00009244</name>
</gene>
<dbReference type="Proteomes" id="UP000284657">
    <property type="component" value="Unassembled WGS sequence"/>
</dbReference>
<sequence>MRIQFSRLRALLYVALALGVNHVVEASTCKTLLDANSTLTTSLENWMGTDLSPIDFATTFKEIDTTLPWLSKCAANIDLKSIYTSMAASNTVKSCLATLENTDLDLSTSDGWKSACPLIESTIVPCVKAVMSDSIMDALNNAGGCCDDMLSQIKTLFGDSLDDLVEKLVKLGTNTVFAHSFYFIEEDDDVSVLMNLLQIPNDQMCNAFAGTAFTATNGTSVTIGFGTKGVDTMGICLQPIDEMIQYVSSWPIFSKTLDASGTSIMLSDLFTSGKSIGGDLLLAYLTTSTNLPMIGLRAMDKVIAALSGSEDGSETEDAMYLEDSFVEFVNGIKPDAAALSVHISNNGNCKYSDQSATEVYSASNISAKTSAAVSTTKLPALATAGVVLITSLLATALF</sequence>
<organism evidence="3 4">
    <name type="scientific">Phytophthora kernoviae</name>
    <dbReference type="NCBI Taxonomy" id="325452"/>
    <lineage>
        <taxon>Eukaryota</taxon>
        <taxon>Sar</taxon>
        <taxon>Stramenopiles</taxon>
        <taxon>Oomycota</taxon>
        <taxon>Peronosporomycetes</taxon>
        <taxon>Peronosporales</taxon>
        <taxon>Peronosporaceae</taxon>
        <taxon>Phytophthora</taxon>
    </lineage>
</organism>
<evidence type="ECO:0000313" key="5">
    <source>
        <dbReference type="Proteomes" id="UP000284657"/>
    </source>
</evidence>
<dbReference type="EMBL" id="MBDO02000598">
    <property type="protein sequence ID" value="RLN53612.1"/>
    <property type="molecule type" value="Genomic_DNA"/>
</dbReference>
<name>A0A3F2RD65_9STRA</name>
<dbReference type="OrthoDB" id="72545at2759"/>
<evidence type="ECO:0000256" key="1">
    <source>
        <dbReference type="SAM" id="SignalP"/>
    </source>
</evidence>
<dbReference type="AlphaFoldDB" id="A0A3F2RD65"/>
<reference evidence="4 5" key="1">
    <citation type="submission" date="2018-07" db="EMBL/GenBank/DDBJ databases">
        <title>Genome sequencing of oomycete isolates from Chile give support for New Zealand origin for Phytophthora kernoviae and make available the first Nothophytophthora sp. genome.</title>
        <authorList>
            <person name="Studholme D.J."/>
            <person name="Sanfuentes E."/>
            <person name="Panda P."/>
            <person name="Hill R."/>
            <person name="Sambles C."/>
            <person name="Grant M."/>
            <person name="Williams N.M."/>
            <person name="Mcdougal R.L."/>
        </authorList>
    </citation>
    <scope>NUCLEOTIDE SEQUENCE [LARGE SCALE GENOMIC DNA]</scope>
    <source>
        <strain evidence="3">Chile6</strain>
        <strain evidence="2">Chile7</strain>
    </source>
</reference>
<feature type="chain" id="PRO_5036082177" evidence="1">
    <location>
        <begin position="27"/>
        <end position="398"/>
    </location>
</feature>
<proteinExistence type="predicted"/>
<evidence type="ECO:0000313" key="2">
    <source>
        <dbReference type="EMBL" id="RLN51485.1"/>
    </source>
</evidence>
<evidence type="ECO:0000313" key="4">
    <source>
        <dbReference type="Proteomes" id="UP000277300"/>
    </source>
</evidence>
<feature type="signal peptide" evidence="1">
    <location>
        <begin position="1"/>
        <end position="26"/>
    </location>
</feature>
<evidence type="ECO:0000313" key="3">
    <source>
        <dbReference type="EMBL" id="RLN53612.1"/>
    </source>
</evidence>
<comment type="caution">
    <text evidence="3">The sequence shown here is derived from an EMBL/GenBank/DDBJ whole genome shotgun (WGS) entry which is preliminary data.</text>
</comment>
<dbReference type="Proteomes" id="UP000277300">
    <property type="component" value="Unassembled WGS sequence"/>
</dbReference>